<evidence type="ECO:0000256" key="1">
    <source>
        <dbReference type="SAM" id="MobiDB-lite"/>
    </source>
</evidence>
<dbReference type="EMBL" id="BGPR01000004">
    <property type="protein sequence ID" value="GBL73689.1"/>
    <property type="molecule type" value="Genomic_DNA"/>
</dbReference>
<name>A0A4Y2A2Q7_ARAVE</name>
<evidence type="ECO:0000313" key="2">
    <source>
        <dbReference type="EMBL" id="GBL73689.1"/>
    </source>
</evidence>
<dbReference type="PANTHER" id="PTHR33481">
    <property type="entry name" value="REVERSE TRANSCRIPTASE"/>
    <property type="match status" value="1"/>
</dbReference>
<evidence type="ECO:0008006" key="4">
    <source>
        <dbReference type="Google" id="ProtNLM"/>
    </source>
</evidence>
<organism evidence="2 3">
    <name type="scientific">Araneus ventricosus</name>
    <name type="common">Orbweaver spider</name>
    <name type="synonym">Epeira ventricosa</name>
    <dbReference type="NCBI Taxonomy" id="182803"/>
    <lineage>
        <taxon>Eukaryota</taxon>
        <taxon>Metazoa</taxon>
        <taxon>Ecdysozoa</taxon>
        <taxon>Arthropoda</taxon>
        <taxon>Chelicerata</taxon>
        <taxon>Arachnida</taxon>
        <taxon>Araneae</taxon>
        <taxon>Araneomorphae</taxon>
        <taxon>Entelegynae</taxon>
        <taxon>Araneoidea</taxon>
        <taxon>Araneidae</taxon>
        <taxon>Araneus</taxon>
    </lineage>
</organism>
<feature type="region of interest" description="Disordered" evidence="1">
    <location>
        <begin position="1"/>
        <end position="25"/>
    </location>
</feature>
<comment type="caution">
    <text evidence="2">The sequence shown here is derived from an EMBL/GenBank/DDBJ whole genome shotgun (WGS) entry which is preliminary data.</text>
</comment>
<evidence type="ECO:0000313" key="3">
    <source>
        <dbReference type="Proteomes" id="UP000499080"/>
    </source>
</evidence>
<dbReference type="Proteomes" id="UP000499080">
    <property type="component" value="Unassembled WGS sequence"/>
</dbReference>
<gene>
    <name evidence="2" type="ORF">AVEN_230683_1</name>
</gene>
<dbReference type="PANTHER" id="PTHR33481:SF1">
    <property type="entry name" value="ENDONUCLEASE_EXONUCLEASE_PHOSPHATASE DOMAIN-CONTAINING PROTEIN-RELATED"/>
    <property type="match status" value="1"/>
</dbReference>
<dbReference type="AlphaFoldDB" id="A0A4Y2A2Q7"/>
<protein>
    <recommendedName>
        <fullName evidence="4">RNase H type-1 domain-containing protein</fullName>
    </recommendedName>
</protein>
<reference evidence="2 3" key="1">
    <citation type="journal article" date="2019" name="Sci. Rep.">
        <title>Orb-weaving spider Araneus ventricosus genome elucidates the spidroin gene catalogue.</title>
        <authorList>
            <person name="Kono N."/>
            <person name="Nakamura H."/>
            <person name="Ohtoshi R."/>
            <person name="Moran D.A.P."/>
            <person name="Shinohara A."/>
            <person name="Yoshida Y."/>
            <person name="Fujiwara M."/>
            <person name="Mori M."/>
            <person name="Tomita M."/>
            <person name="Arakawa K."/>
        </authorList>
    </citation>
    <scope>NUCLEOTIDE SEQUENCE [LARGE SCALE GENOMIC DNA]</scope>
</reference>
<proteinExistence type="predicted"/>
<keyword evidence="3" id="KW-1185">Reference proteome</keyword>
<dbReference type="OrthoDB" id="6515318at2759"/>
<accession>A0A4Y2A2Q7</accession>
<sequence>MEDSSRGHVPQAQQERLGPFFSQTHLPTGLSWEGHRPAYHAETLSSPPKKLETWSKSDKVEFSYEKTQLIPFGKKGRQQHLPYCSFAGNSIKLIRQMKMLGVILDVGLNGLAHLNYIRGKITKILNRLTIARGRRGLSEKVLKVLYKRALERILTYAAPTWWAGTCREIYKINSIQRQVLLTISGAFCTTSITALQVTCCTIPANFNCDLEVAIFQMKHQQPHVSVFGEEIEGPQLEVYHRTWIHPSTIVKVQWDMCSPTSSFSIFTDGPKINGRVGAAFHIIEGNNTADFQFPLEDHVRALIYDTVSLHSFKAHIGIAGNEAADKTAKEASTKPTINLSLNLPERALKTQLKQKILEHWQKTWEDRNNTKGRFTFAIFPKVSTTRCIDNRFITQAATNHGLCPSYFRRFNIKACTCRCGEDTTDNIQHYAQHCPLVSHLRSKISPSHSFLHIISNRATSKDLQ</sequence>